<evidence type="ECO:0000313" key="1">
    <source>
        <dbReference type="EMBL" id="MCI4383048.1"/>
    </source>
</evidence>
<comment type="caution">
    <text evidence="1">The sequence shown here is derived from an EMBL/GenBank/DDBJ whole genome shotgun (WGS) entry which is preliminary data.</text>
</comment>
<sequence>MKEITYSTFCSVSVAECWRSEVRGSFLENPLCENPSAPLDTGDFSSSISPRASKSRVSMKLRRSSGSANKT</sequence>
<evidence type="ECO:0000313" key="2">
    <source>
        <dbReference type="Proteomes" id="UP000829447"/>
    </source>
</evidence>
<keyword evidence="2" id="KW-1185">Reference proteome</keyword>
<dbReference type="Proteomes" id="UP000829447">
    <property type="component" value="Linkage Group LG10"/>
</dbReference>
<protein>
    <submittedName>
        <fullName evidence="1">Uncharacterized protein</fullName>
    </submittedName>
</protein>
<gene>
    <name evidence="1" type="ORF">PGIGA_G00021760</name>
</gene>
<reference evidence="1 2" key="1">
    <citation type="journal article" date="2022" name="bioRxiv">
        <title>An ancient truncated duplication of the anti-Mullerian hormone receptor type 2 gene is a potential conserved master sex determinant in the Pangasiidae catfish family.</title>
        <authorList>
            <person name="Wen M."/>
            <person name="Pan Q."/>
            <person name="Jouanno E."/>
            <person name="Montfort J."/>
            <person name="Zahm M."/>
            <person name="Cabau C."/>
            <person name="Klopp C."/>
            <person name="Iampietro C."/>
            <person name="Roques C."/>
            <person name="Bouchez O."/>
            <person name="Castinel A."/>
            <person name="Donnadieu C."/>
            <person name="Parrinello H."/>
            <person name="Poncet C."/>
            <person name="Belmonte E."/>
            <person name="Gautier V."/>
            <person name="Avarre J.-C."/>
            <person name="Dugue R."/>
            <person name="Gustiano R."/>
            <person name="Ha T.T.T."/>
            <person name="Campet M."/>
            <person name="Sriphairoj K."/>
            <person name="Ribolli J."/>
            <person name="de Almeida F.L."/>
            <person name="Desvignes T."/>
            <person name="Postlethwait J.H."/>
            <person name="Bucao C.F."/>
            <person name="Robinson-Rechavi M."/>
            <person name="Bobe J."/>
            <person name="Herpin A."/>
            <person name="Guiguen Y."/>
        </authorList>
    </citation>
    <scope>NUCLEOTIDE SEQUENCE [LARGE SCALE GENOMIC DNA]</scope>
    <source>
        <strain evidence="1">YG-Dec2019</strain>
    </source>
</reference>
<proteinExistence type="predicted"/>
<dbReference type="EMBL" id="CM040463">
    <property type="protein sequence ID" value="MCI4383048.1"/>
    <property type="molecule type" value="Genomic_DNA"/>
</dbReference>
<organism evidence="1 2">
    <name type="scientific">Pangasianodon gigas</name>
    <name type="common">Mekong giant catfish</name>
    <name type="synonym">Pangasius gigas</name>
    <dbReference type="NCBI Taxonomy" id="30993"/>
    <lineage>
        <taxon>Eukaryota</taxon>
        <taxon>Metazoa</taxon>
        <taxon>Chordata</taxon>
        <taxon>Craniata</taxon>
        <taxon>Vertebrata</taxon>
        <taxon>Euteleostomi</taxon>
        <taxon>Actinopterygii</taxon>
        <taxon>Neopterygii</taxon>
        <taxon>Teleostei</taxon>
        <taxon>Ostariophysi</taxon>
        <taxon>Siluriformes</taxon>
        <taxon>Pangasiidae</taxon>
        <taxon>Pangasianodon</taxon>
    </lineage>
</organism>
<name>A0ACC5WVE1_PANGG</name>
<accession>A0ACC5WVE1</accession>